<evidence type="ECO:0000313" key="3">
    <source>
        <dbReference type="Proteomes" id="UP000552587"/>
    </source>
</evidence>
<accession>A0A7W3U2I1</accession>
<dbReference type="Pfam" id="PF13460">
    <property type="entry name" value="NAD_binding_10"/>
    <property type="match status" value="1"/>
</dbReference>
<protein>
    <submittedName>
        <fullName evidence="2">Complex I NDUFA9 subunit family protein</fullName>
    </submittedName>
</protein>
<dbReference type="CDD" id="cd05271">
    <property type="entry name" value="NDUFA9_like_SDR_a"/>
    <property type="match status" value="1"/>
</dbReference>
<evidence type="ECO:0000313" key="2">
    <source>
        <dbReference type="EMBL" id="MBB1087761.1"/>
    </source>
</evidence>
<name>A0A7W3U2I1_9GAMM</name>
<dbReference type="SUPFAM" id="SSF51735">
    <property type="entry name" value="NAD(P)-binding Rossmann-fold domains"/>
    <property type="match status" value="1"/>
</dbReference>
<dbReference type="PANTHER" id="PTHR12126">
    <property type="entry name" value="NADH-UBIQUINONE OXIDOREDUCTASE 39 KDA SUBUNIT-RELATED"/>
    <property type="match status" value="1"/>
</dbReference>
<dbReference type="InterPro" id="IPR051207">
    <property type="entry name" value="ComplexI_NDUFA9_subunit"/>
</dbReference>
<dbReference type="InterPro" id="IPR016040">
    <property type="entry name" value="NAD(P)-bd_dom"/>
</dbReference>
<proteinExistence type="predicted"/>
<dbReference type="InterPro" id="IPR036291">
    <property type="entry name" value="NAD(P)-bd_dom_sf"/>
</dbReference>
<dbReference type="PANTHER" id="PTHR12126:SF11">
    <property type="entry name" value="NADH DEHYDROGENASE [UBIQUINONE] 1 ALPHA SUBCOMPLEX SUBUNIT 9, MITOCHONDRIAL"/>
    <property type="match status" value="1"/>
</dbReference>
<evidence type="ECO:0000259" key="1">
    <source>
        <dbReference type="Pfam" id="PF13460"/>
    </source>
</evidence>
<dbReference type="GO" id="GO:0044877">
    <property type="term" value="F:protein-containing complex binding"/>
    <property type="evidence" value="ECO:0007669"/>
    <property type="project" value="TreeGrafter"/>
</dbReference>
<keyword evidence="3" id="KW-1185">Reference proteome</keyword>
<dbReference type="EMBL" id="JACHTE010000003">
    <property type="protein sequence ID" value="MBB1087761.1"/>
    <property type="molecule type" value="Genomic_DNA"/>
</dbReference>
<feature type="domain" description="NAD(P)-binding" evidence="1">
    <location>
        <begin position="43"/>
        <end position="192"/>
    </location>
</feature>
<gene>
    <name evidence="2" type="ORF">H4F99_04580</name>
</gene>
<dbReference type="Proteomes" id="UP000552587">
    <property type="component" value="Unassembled WGS sequence"/>
</dbReference>
<dbReference type="Gene3D" id="3.40.50.720">
    <property type="entry name" value="NAD(P)-binding Rossmann-like Domain"/>
    <property type="match status" value="1"/>
</dbReference>
<comment type="caution">
    <text evidence="2">The sequence shown here is derived from an EMBL/GenBank/DDBJ whole genome shotgun (WGS) entry which is preliminary data.</text>
</comment>
<sequence>MRCAWKTACAAGSTARGRHSHALPRRWEAERVGDDLRHVVVLGGTGFVGRPLVQRLLDDGRRVTVLSRGPGKDAAAYRARRAALSRDASVLEGDVHDVDFLRAVLDDADAVVNLAGILNEKRDDGEEFERVFTALTRSLVTAMHENGVRRLLQMSALNAGIGQSHYLQARGHAEREVRASRLDWTLFQPSVIAGPGDGLFCRFDALLRFAPVLPVGRADARFQPVWIDDVVEAFARALGNTATVHQTYPLVGPDILTLAGIIRLAARARGRHRIVLGLPEALGRLQAGVGEHLPGKPISRDNWRALQLDSISDEDGLARLGIDATPVPAQVPVILGVRART</sequence>
<organism evidence="2 3">
    <name type="scientific">Marilutibacter penaei</name>
    <dbReference type="NCBI Taxonomy" id="2759900"/>
    <lineage>
        <taxon>Bacteria</taxon>
        <taxon>Pseudomonadati</taxon>
        <taxon>Pseudomonadota</taxon>
        <taxon>Gammaproteobacteria</taxon>
        <taxon>Lysobacterales</taxon>
        <taxon>Lysobacteraceae</taxon>
        <taxon>Marilutibacter</taxon>
    </lineage>
</organism>
<dbReference type="AlphaFoldDB" id="A0A7W3U2I1"/>
<reference evidence="2 3" key="1">
    <citation type="submission" date="2020-07" db="EMBL/GenBank/DDBJ databases">
        <authorList>
            <person name="Xu S."/>
            <person name="Li A."/>
        </authorList>
    </citation>
    <scope>NUCLEOTIDE SEQUENCE [LARGE SCALE GENOMIC DNA]</scope>
    <source>
        <strain evidence="2 3">SG-8</strain>
    </source>
</reference>